<reference evidence="1" key="2">
    <citation type="submission" date="2011-02" db="EMBL/GenBank/DDBJ databases">
        <authorList>
            <person name="MacLean D."/>
        </authorList>
    </citation>
    <scope>NUCLEOTIDE SEQUENCE</scope>
</reference>
<accession>F0WAU0</accession>
<dbReference type="HOGENOM" id="CLU_3145589_0_0_1"/>
<sequence length="49" mass="5545">MQVENTSYAFLPISRSTHFTLGMVRAIQIEYTAGKQYICISGEPHKLTL</sequence>
<gene>
    <name evidence="1" type="primary">AlNc14C47G3802</name>
    <name evidence="1" type="ORF">ALNC14_044050</name>
</gene>
<name>F0WAU0_9STRA</name>
<proteinExistence type="predicted"/>
<dbReference type="EMBL" id="FR824092">
    <property type="protein sequence ID" value="CCA18262.1"/>
    <property type="molecule type" value="Genomic_DNA"/>
</dbReference>
<organism evidence="1">
    <name type="scientific">Albugo laibachii Nc14</name>
    <dbReference type="NCBI Taxonomy" id="890382"/>
    <lineage>
        <taxon>Eukaryota</taxon>
        <taxon>Sar</taxon>
        <taxon>Stramenopiles</taxon>
        <taxon>Oomycota</taxon>
        <taxon>Peronosporomycetes</taxon>
        <taxon>Albuginales</taxon>
        <taxon>Albuginaceae</taxon>
        <taxon>Albugo</taxon>
    </lineage>
</organism>
<reference evidence="1" key="1">
    <citation type="journal article" date="2011" name="PLoS Biol.">
        <title>Gene gain and loss during evolution of obligate parasitism in the white rust pathogen of Arabidopsis thaliana.</title>
        <authorList>
            <person name="Kemen E."/>
            <person name="Gardiner A."/>
            <person name="Schultz-Larsen T."/>
            <person name="Kemen A.C."/>
            <person name="Balmuth A.L."/>
            <person name="Robert-Seilaniantz A."/>
            <person name="Bailey K."/>
            <person name="Holub E."/>
            <person name="Studholme D.J."/>
            <person name="Maclean D."/>
            <person name="Jones J.D."/>
        </authorList>
    </citation>
    <scope>NUCLEOTIDE SEQUENCE</scope>
</reference>
<protein>
    <submittedName>
        <fullName evidence="1">AlNc14C47G3802 protein</fullName>
    </submittedName>
</protein>
<dbReference type="AlphaFoldDB" id="F0WAU0"/>
<evidence type="ECO:0000313" key="1">
    <source>
        <dbReference type="EMBL" id="CCA18262.1"/>
    </source>
</evidence>